<dbReference type="SUPFAM" id="SSF57802">
    <property type="entry name" value="Rubredoxin-like"/>
    <property type="match status" value="1"/>
</dbReference>
<keyword evidence="2" id="KW-0862">Zinc</keyword>
<reference evidence="3 4" key="1">
    <citation type="submission" date="2023-09" db="EMBL/GenBank/DDBJ databases">
        <title>Nesidiocoris tenuis whole genome shotgun sequence.</title>
        <authorList>
            <person name="Shibata T."/>
            <person name="Shimoda M."/>
            <person name="Kobayashi T."/>
            <person name="Uehara T."/>
        </authorList>
    </citation>
    <scope>NUCLEOTIDE SEQUENCE [LARGE SCALE GENOMIC DNA]</scope>
    <source>
        <strain evidence="3 4">Japan</strain>
    </source>
</reference>
<evidence type="ECO:0000313" key="3">
    <source>
        <dbReference type="EMBL" id="BET00339.1"/>
    </source>
</evidence>
<keyword evidence="1" id="KW-0479">Metal-binding</keyword>
<keyword evidence="4" id="KW-1185">Reference proteome</keyword>
<evidence type="ECO:0000313" key="4">
    <source>
        <dbReference type="Proteomes" id="UP001307889"/>
    </source>
</evidence>
<name>A0ABN7B7T9_9HEMI</name>
<dbReference type="Proteomes" id="UP001307889">
    <property type="component" value="Chromosome 11"/>
</dbReference>
<dbReference type="PANTHER" id="PTHR10122:SF0">
    <property type="entry name" value="CYTOCHROME C OXIDASE SUBUNIT 5B, ISOFORM A-RELATED"/>
    <property type="match status" value="1"/>
</dbReference>
<dbReference type="InterPro" id="IPR002124">
    <property type="entry name" value="Cyt_c_oxidase_su5b"/>
</dbReference>
<protein>
    <submittedName>
        <fullName evidence="3">Cytochrome C oxidase</fullName>
    </submittedName>
</protein>
<dbReference type="EMBL" id="AP028919">
    <property type="protein sequence ID" value="BET00339.1"/>
    <property type="molecule type" value="Genomic_DNA"/>
</dbReference>
<accession>A0ABN7B7T9</accession>
<sequence length="117" mass="13094">MSHLVARSLSHVLRRTSVRSAQFSSMPDSLEHATGIEKRELLAKVAGNDNPFDLRVLKRGAGTKDCPNQVPSAFDSRIIGCICEEDATTVNWMWLHQGEPKRCGCGHWFKLEYKAPV</sequence>
<gene>
    <name evidence="3" type="ORF">NTJ_13155</name>
</gene>
<dbReference type="PROSITE" id="PS51359">
    <property type="entry name" value="COX5B_2"/>
    <property type="match status" value="1"/>
</dbReference>
<dbReference type="InterPro" id="IPR036972">
    <property type="entry name" value="Cyt_c_oxidase_su5b_sf"/>
</dbReference>
<dbReference type="PANTHER" id="PTHR10122">
    <property type="entry name" value="CYTOCHROME C OXIDASE SUBUNIT 5B, MITOCHONDRIAL"/>
    <property type="match status" value="1"/>
</dbReference>
<dbReference type="Pfam" id="PF01215">
    <property type="entry name" value="COX5B"/>
    <property type="match status" value="1"/>
</dbReference>
<evidence type="ECO:0000256" key="1">
    <source>
        <dbReference type="ARBA" id="ARBA00022723"/>
    </source>
</evidence>
<dbReference type="CDD" id="cd00924">
    <property type="entry name" value="Cyt_c_Oxidase_Vb"/>
    <property type="match status" value="1"/>
</dbReference>
<proteinExistence type="predicted"/>
<organism evidence="3 4">
    <name type="scientific">Nesidiocoris tenuis</name>
    <dbReference type="NCBI Taxonomy" id="355587"/>
    <lineage>
        <taxon>Eukaryota</taxon>
        <taxon>Metazoa</taxon>
        <taxon>Ecdysozoa</taxon>
        <taxon>Arthropoda</taxon>
        <taxon>Hexapoda</taxon>
        <taxon>Insecta</taxon>
        <taxon>Pterygota</taxon>
        <taxon>Neoptera</taxon>
        <taxon>Paraneoptera</taxon>
        <taxon>Hemiptera</taxon>
        <taxon>Heteroptera</taxon>
        <taxon>Panheteroptera</taxon>
        <taxon>Cimicomorpha</taxon>
        <taxon>Miridae</taxon>
        <taxon>Dicyphina</taxon>
        <taxon>Nesidiocoris</taxon>
    </lineage>
</organism>
<dbReference type="Gene3D" id="2.60.11.10">
    <property type="entry name" value="Cytochrome c oxidase, subunit Vb"/>
    <property type="match status" value="1"/>
</dbReference>
<evidence type="ECO:0000256" key="2">
    <source>
        <dbReference type="ARBA" id="ARBA00022833"/>
    </source>
</evidence>